<reference evidence="9" key="2">
    <citation type="submission" date="2024-06" db="EMBL/GenBank/DDBJ databases">
        <authorList>
            <person name="Petrova K.O."/>
            <person name="Toshchakov S.V."/>
            <person name="Boltjanskaja Y.V."/>
            <person name="Kevbrin V.V."/>
        </authorList>
    </citation>
    <scope>NUCLEOTIDE SEQUENCE</scope>
    <source>
        <strain evidence="9">Z-710</strain>
    </source>
</reference>
<proteinExistence type="inferred from homology"/>
<evidence type="ECO:0000256" key="5">
    <source>
        <dbReference type="ARBA" id="ARBA00023204"/>
    </source>
</evidence>
<keyword evidence="5 7" id="KW-0234">DNA repair</keyword>
<sequence length="244" mass="28399">MLVNTKALVLKSIPFKESDLIVTLFTQKFGKINVLVKGAKKMKSKLSYSVQMFTFGDYLLYKKNNNLPILRQGDVDLTFKNHSFDLGVLSAAYYICEFVNFFMLENEHNQKLFRLTEKTMRMLTTHKEKSKTILATFKIKAMALMGYSPYLTGCVLCGEKNENYIFSVPQGGLVCESCLPYKNKFISKRHRLLMLFVLRTTFEEILNTEVKDSEVKYLNKVLNKYIQFYSDGHIFKSEQIFQKL</sequence>
<dbReference type="Pfam" id="PF02565">
    <property type="entry name" value="RecO_C"/>
    <property type="match status" value="1"/>
</dbReference>
<accession>A0AAU8HWP4</accession>
<keyword evidence="3 7" id="KW-0227">DNA damage</keyword>
<dbReference type="Pfam" id="PF11967">
    <property type="entry name" value="RecO_N"/>
    <property type="match status" value="1"/>
</dbReference>
<dbReference type="InterPro" id="IPR012340">
    <property type="entry name" value="NA-bd_OB-fold"/>
</dbReference>
<dbReference type="AlphaFoldDB" id="A0AAU8HWP4"/>
<name>A0AAU8HWP4_9FIRM</name>
<evidence type="ECO:0000256" key="4">
    <source>
        <dbReference type="ARBA" id="ARBA00023172"/>
    </source>
</evidence>
<dbReference type="Gene3D" id="2.40.50.140">
    <property type="entry name" value="Nucleic acid-binding proteins"/>
    <property type="match status" value="1"/>
</dbReference>
<comment type="similarity">
    <text evidence="1 7">Belongs to the RecO family.</text>
</comment>
<gene>
    <name evidence="7 9" type="primary">recO</name>
    <name evidence="9" type="ORF">PRVXH_001158</name>
</gene>
<dbReference type="EMBL" id="CP159485">
    <property type="protein sequence ID" value="XCI29814.1"/>
    <property type="molecule type" value="Genomic_DNA"/>
</dbReference>
<evidence type="ECO:0000256" key="6">
    <source>
        <dbReference type="ARBA" id="ARBA00033409"/>
    </source>
</evidence>
<dbReference type="RefSeq" id="WP_353894361.1">
    <property type="nucleotide sequence ID" value="NZ_CP159485.1"/>
</dbReference>
<evidence type="ECO:0000256" key="1">
    <source>
        <dbReference type="ARBA" id="ARBA00007452"/>
    </source>
</evidence>
<reference evidence="9" key="1">
    <citation type="journal article" date="2018" name="Antonie Van Leeuwenhoek">
        <title>Proteinivorax hydrogeniformans sp. nov., an anaerobic, haloalkaliphilic bacterium fermenting proteinaceous compounds with high hydrogen production.</title>
        <authorList>
            <person name="Boltyanskaya Y."/>
            <person name="Detkova E."/>
            <person name="Pimenov N."/>
            <person name="Kevbrin V."/>
        </authorList>
    </citation>
    <scope>NUCLEOTIDE SEQUENCE</scope>
    <source>
        <strain evidence="9">Z-710</strain>
    </source>
</reference>
<feature type="domain" description="DNA replication/recombination mediator RecO N-terminal" evidence="8">
    <location>
        <begin position="1"/>
        <end position="74"/>
    </location>
</feature>
<organism evidence="9">
    <name type="scientific">Proteinivorax hydrogeniformans</name>
    <dbReference type="NCBI Taxonomy" id="1826727"/>
    <lineage>
        <taxon>Bacteria</taxon>
        <taxon>Bacillati</taxon>
        <taxon>Bacillota</taxon>
        <taxon>Clostridia</taxon>
        <taxon>Eubacteriales</taxon>
        <taxon>Proteinivoracaceae</taxon>
        <taxon>Proteinivorax</taxon>
    </lineage>
</organism>
<dbReference type="PANTHER" id="PTHR33991:SF1">
    <property type="entry name" value="DNA REPAIR PROTEIN RECO"/>
    <property type="match status" value="1"/>
</dbReference>
<evidence type="ECO:0000256" key="2">
    <source>
        <dbReference type="ARBA" id="ARBA00021310"/>
    </source>
</evidence>
<dbReference type="InterPro" id="IPR003717">
    <property type="entry name" value="RecO"/>
</dbReference>
<dbReference type="SUPFAM" id="SSF57863">
    <property type="entry name" value="ArfGap/RecO-like zinc finger"/>
    <property type="match status" value="1"/>
</dbReference>
<evidence type="ECO:0000256" key="7">
    <source>
        <dbReference type="HAMAP-Rule" id="MF_00201"/>
    </source>
</evidence>
<dbReference type="GO" id="GO:0043590">
    <property type="term" value="C:bacterial nucleoid"/>
    <property type="evidence" value="ECO:0007669"/>
    <property type="project" value="TreeGrafter"/>
</dbReference>
<dbReference type="PANTHER" id="PTHR33991">
    <property type="entry name" value="DNA REPAIR PROTEIN RECO"/>
    <property type="match status" value="1"/>
</dbReference>
<evidence type="ECO:0000256" key="3">
    <source>
        <dbReference type="ARBA" id="ARBA00022763"/>
    </source>
</evidence>
<dbReference type="InterPro" id="IPR042242">
    <property type="entry name" value="RecO_C"/>
</dbReference>
<protein>
    <recommendedName>
        <fullName evidence="2 7">DNA repair protein RecO</fullName>
    </recommendedName>
    <alternativeName>
        <fullName evidence="6 7">Recombination protein O</fullName>
    </alternativeName>
</protein>
<keyword evidence="4 7" id="KW-0233">DNA recombination</keyword>
<dbReference type="HAMAP" id="MF_00201">
    <property type="entry name" value="RecO"/>
    <property type="match status" value="1"/>
</dbReference>
<dbReference type="InterPro" id="IPR022572">
    <property type="entry name" value="DNA_rep/recomb_RecO_N"/>
</dbReference>
<comment type="function">
    <text evidence="7">Involved in DNA repair and RecF pathway recombination.</text>
</comment>
<dbReference type="GO" id="GO:0006310">
    <property type="term" value="P:DNA recombination"/>
    <property type="evidence" value="ECO:0007669"/>
    <property type="project" value="UniProtKB-UniRule"/>
</dbReference>
<dbReference type="Gene3D" id="1.20.1440.120">
    <property type="entry name" value="Recombination protein O, C-terminal domain"/>
    <property type="match status" value="1"/>
</dbReference>
<dbReference type="SUPFAM" id="SSF50249">
    <property type="entry name" value="Nucleic acid-binding proteins"/>
    <property type="match status" value="1"/>
</dbReference>
<evidence type="ECO:0000259" key="8">
    <source>
        <dbReference type="Pfam" id="PF11967"/>
    </source>
</evidence>
<evidence type="ECO:0000313" key="9">
    <source>
        <dbReference type="EMBL" id="XCI29814.1"/>
    </source>
</evidence>
<dbReference type="InterPro" id="IPR037278">
    <property type="entry name" value="ARFGAP/RecO"/>
</dbReference>
<dbReference type="GO" id="GO:0006302">
    <property type="term" value="P:double-strand break repair"/>
    <property type="evidence" value="ECO:0007669"/>
    <property type="project" value="TreeGrafter"/>
</dbReference>
<dbReference type="NCBIfam" id="TIGR00613">
    <property type="entry name" value="reco"/>
    <property type="match status" value="1"/>
</dbReference>